<accession>A0A1C7N6W1</accession>
<feature type="compositionally biased region" description="Polar residues" evidence="1">
    <location>
        <begin position="1409"/>
        <end position="1422"/>
    </location>
</feature>
<evidence type="ECO:0000313" key="4">
    <source>
        <dbReference type="Proteomes" id="UP000093000"/>
    </source>
</evidence>
<sequence>MSAKKANQENINWVERVTQKRCQVRYVSTIADHSQSYYFGLQVDLNQHTVVSYLRWDSVVLNASDVSHMLLSFFNHLTNPPISAWISQCDESIVIQHQSYQEESYTIDYIYQLNQTKLSTNALEIHRKINQHHRWHSGSWDQQTLRRTNFLSSSLLLNSASSSPQIHPVARSSYPDNRQMFPWATNDDDDDEVYLSQLDSDELCIQMIDKPDVSLLVIDKPTWSEKFSQQCVQLYDQGSKGYMLQIIHPRLWMQQLKENLEEIMKLDDEDSTSIHIQLTLQKSKNSVCTVNGIEWPIKSRTLSSSDEEDNDTGQSDQEDIFVDGMEEIASPKLTEIPKMRHLLIKPSSSAPVPTLQTTNDNDDLDVCQKKPASIHEPVDSTLSHTTIDSFVPDIHLSKQDTISPREHAGTSTYLNSTQGIDQLAESEPIALQKIYPQFIDYLQPSSASIIQAPSKENGYVTIKSFPIPNHPMGGFLSESRWKNCSLWDIKAVIETAGARRVWDTTFENAVFLHSLTTTSALWHTKLKGAWPVQPRDYVCFHGQYAFPNHIDLLSTSCFGDTFQYKPLPQKNVPGYTRATMDLAGCRIERIDQTSVLVRQVVVTQFPSWVIQYLTSRALVQTCSAIQFARDYLETHGAPPSLMGLECASLGDVKYDHERKSWRCEYTRSASKDESTSTITSVIIRLDKKKWTTNHYSVVIDPPPSNTSAVEKSHDPTGVWLSVEHDEAYIIPFRGKILVLIKLETSAVAETKENGLQVNGVMTPIQKKEEECVHLYQEPLKKSHQELDPSMKLNEAVDRGLDDAAIKQHAQTALSFLKQAEEEFGWNIISDNHRSGIRISKRSSIKDNRSSKGLTDTHQTPLFQVVEPYMVYKGSKVMENFSVDEILAVIKDTGHVRASHDDTIESPTEVVHQTDAPACKIIRHAVKAVFPFKSRDVYAVSCLATECTSVQRALYVESALPDSPAIQSKKPMVSFYLSGWILEEVDPYSTKTNHPIPSTRVTHVGSLDLGSSIPSYISNLVANNWFPRKLNAVEAFLKLKGPPPFLTQPNFALDFTNNVIMAQASNVEWSQVYWCYNEQHHVEFKAHLRLVEHEGILRKRQGKEVDSKPSKHATSISDISHRRGSLPSTILPKSRLNLTTSASTSTVTKNIPVSSVEKTVTITTRGHILLQMTMDLRAFENGYEIETQLFDLTDKMNRSNATHKLRLSISEPSLAQLMDGKKQVSKHTIVIQTKQGKPLSSSLPALFEFYFKLIPIEKEKLSERAKKLTVSHVLKADIGADKNEWDGLILVNGQEIQPQNEVELRALKDEEAPLAETQSISVSDPTSPSKHTTSDRESDVSVLDVKQLDLPSGTVNKSQSESDKISQFAKSGGVVATALGNVSASVNTIGAHMMSPFKTASGSFLSSSSTDLNNKAQPDSEQTLGEKEHPFKKQVSTENDHAKTHSYCRQLSSMVNGCVPKWILLFIASLIILVMLTLLLLYFASLKLEWIFFNNLDYTTEQQMLCQLLHTTWFGEWDIQIVATRRAT</sequence>
<dbReference type="SUPFAM" id="SSF55961">
    <property type="entry name" value="Bet v1-like"/>
    <property type="match status" value="2"/>
</dbReference>
<dbReference type="InterPro" id="IPR023393">
    <property type="entry name" value="START-like_dom_sf"/>
</dbReference>
<protein>
    <recommendedName>
        <fullName evidence="5">START domain-containing protein</fullName>
    </recommendedName>
</protein>
<organism evidence="3 4">
    <name type="scientific">Choanephora cucurbitarum</name>
    <dbReference type="NCBI Taxonomy" id="101091"/>
    <lineage>
        <taxon>Eukaryota</taxon>
        <taxon>Fungi</taxon>
        <taxon>Fungi incertae sedis</taxon>
        <taxon>Mucoromycota</taxon>
        <taxon>Mucoromycotina</taxon>
        <taxon>Mucoromycetes</taxon>
        <taxon>Mucorales</taxon>
        <taxon>Mucorineae</taxon>
        <taxon>Choanephoraceae</taxon>
        <taxon>Choanephoroideae</taxon>
        <taxon>Choanephora</taxon>
    </lineage>
</organism>
<keyword evidence="2" id="KW-1133">Transmembrane helix</keyword>
<dbReference type="Gene3D" id="3.30.530.20">
    <property type="match status" value="2"/>
</dbReference>
<dbReference type="InterPro" id="IPR051213">
    <property type="entry name" value="START_lipid_transfer"/>
</dbReference>
<proteinExistence type="predicted"/>
<feature type="region of interest" description="Disordered" evidence="1">
    <location>
        <begin position="1407"/>
        <end position="1437"/>
    </location>
</feature>
<keyword evidence="4" id="KW-1185">Reference proteome</keyword>
<evidence type="ECO:0000256" key="1">
    <source>
        <dbReference type="SAM" id="MobiDB-lite"/>
    </source>
</evidence>
<dbReference type="PANTHER" id="PTHR19308">
    <property type="entry name" value="PHOSPHATIDYLCHOLINE TRANSFER PROTEIN"/>
    <property type="match status" value="1"/>
</dbReference>
<gene>
    <name evidence="3" type="ORF">A0J61_07148</name>
</gene>
<feature type="transmembrane region" description="Helical" evidence="2">
    <location>
        <begin position="1461"/>
        <end position="1483"/>
    </location>
</feature>
<dbReference type="PANTHER" id="PTHR19308:SF14">
    <property type="entry name" value="START DOMAIN-CONTAINING PROTEIN"/>
    <property type="match status" value="1"/>
</dbReference>
<feature type="region of interest" description="Disordered" evidence="1">
    <location>
        <begin position="1313"/>
        <end position="1361"/>
    </location>
</feature>
<reference evidence="3 4" key="1">
    <citation type="submission" date="2016-03" db="EMBL/GenBank/DDBJ databases">
        <title>Choanephora cucurbitarum.</title>
        <authorList>
            <person name="Min B."/>
            <person name="Park H."/>
            <person name="Park J.-H."/>
            <person name="Shin H.-D."/>
            <person name="Choi I.-G."/>
        </authorList>
    </citation>
    <scope>NUCLEOTIDE SEQUENCE [LARGE SCALE GENOMIC DNA]</scope>
    <source>
        <strain evidence="3 4">KUS-F28377</strain>
    </source>
</reference>
<feature type="region of interest" description="Disordered" evidence="1">
    <location>
        <begin position="1100"/>
        <end position="1128"/>
    </location>
</feature>
<dbReference type="InParanoid" id="A0A1C7N6W1"/>
<dbReference type="OrthoDB" id="196858at2759"/>
<dbReference type="STRING" id="101091.A0A1C7N6W1"/>
<feature type="region of interest" description="Disordered" evidence="1">
    <location>
        <begin position="299"/>
        <end position="318"/>
    </location>
</feature>
<evidence type="ECO:0008006" key="5">
    <source>
        <dbReference type="Google" id="ProtNLM"/>
    </source>
</evidence>
<feature type="compositionally biased region" description="Acidic residues" evidence="1">
    <location>
        <begin position="305"/>
        <end position="318"/>
    </location>
</feature>
<comment type="caution">
    <text evidence="3">The sequence shown here is derived from an EMBL/GenBank/DDBJ whole genome shotgun (WGS) entry which is preliminary data.</text>
</comment>
<feature type="compositionally biased region" description="Polar residues" evidence="1">
    <location>
        <begin position="1315"/>
        <end position="1330"/>
    </location>
</feature>
<keyword evidence="2" id="KW-0812">Transmembrane</keyword>
<dbReference type="EMBL" id="LUGH01000467">
    <property type="protein sequence ID" value="OBZ84801.1"/>
    <property type="molecule type" value="Genomic_DNA"/>
</dbReference>
<name>A0A1C7N6W1_9FUNG</name>
<dbReference type="Proteomes" id="UP000093000">
    <property type="component" value="Unassembled WGS sequence"/>
</dbReference>
<keyword evidence="2" id="KW-0472">Membrane</keyword>
<evidence type="ECO:0000256" key="2">
    <source>
        <dbReference type="SAM" id="Phobius"/>
    </source>
</evidence>
<evidence type="ECO:0000313" key="3">
    <source>
        <dbReference type="EMBL" id="OBZ84801.1"/>
    </source>
</evidence>